<comment type="caution">
    <text evidence="1">The sequence shown here is derived from an EMBL/GenBank/DDBJ whole genome shotgun (WGS) entry which is preliminary data.</text>
</comment>
<feature type="non-terminal residue" evidence="1">
    <location>
        <position position="1"/>
    </location>
</feature>
<reference evidence="1 2" key="1">
    <citation type="journal article" date="2021" name="Environ. Microbiol.">
        <title>Gene family expansions and transcriptome signatures uncover fungal adaptations to wood decay.</title>
        <authorList>
            <person name="Hage H."/>
            <person name="Miyauchi S."/>
            <person name="Viragh M."/>
            <person name="Drula E."/>
            <person name="Min B."/>
            <person name="Chaduli D."/>
            <person name="Navarro D."/>
            <person name="Favel A."/>
            <person name="Norest M."/>
            <person name="Lesage-Meessen L."/>
            <person name="Balint B."/>
            <person name="Merenyi Z."/>
            <person name="de Eugenio L."/>
            <person name="Morin E."/>
            <person name="Martinez A.T."/>
            <person name="Baldrian P."/>
            <person name="Stursova M."/>
            <person name="Martinez M.J."/>
            <person name="Novotny C."/>
            <person name="Magnuson J.K."/>
            <person name="Spatafora J.W."/>
            <person name="Maurice S."/>
            <person name="Pangilinan J."/>
            <person name="Andreopoulos W."/>
            <person name="LaButti K."/>
            <person name="Hundley H."/>
            <person name="Na H."/>
            <person name="Kuo A."/>
            <person name="Barry K."/>
            <person name="Lipzen A."/>
            <person name="Henrissat B."/>
            <person name="Riley R."/>
            <person name="Ahrendt S."/>
            <person name="Nagy L.G."/>
            <person name="Grigoriev I.V."/>
            <person name="Martin F."/>
            <person name="Rosso M.N."/>
        </authorList>
    </citation>
    <scope>NUCLEOTIDE SEQUENCE [LARGE SCALE GENOMIC DNA]</scope>
    <source>
        <strain evidence="1 2">CIRM-BRFM 1785</strain>
    </source>
</reference>
<proteinExistence type="predicted"/>
<dbReference type="GeneID" id="72001037"/>
<evidence type="ECO:0000313" key="1">
    <source>
        <dbReference type="EMBL" id="KAH9839737.1"/>
    </source>
</evidence>
<evidence type="ECO:0000313" key="2">
    <source>
        <dbReference type="Proteomes" id="UP000814176"/>
    </source>
</evidence>
<dbReference type="Proteomes" id="UP000814176">
    <property type="component" value="Unassembled WGS sequence"/>
</dbReference>
<gene>
    <name evidence="1" type="ORF">C8Q71DRAFT_703235</name>
</gene>
<dbReference type="EMBL" id="JADCUA010000005">
    <property type="protein sequence ID" value="KAH9839737.1"/>
    <property type="molecule type" value="Genomic_DNA"/>
</dbReference>
<keyword evidence="2" id="KW-1185">Reference proteome</keyword>
<evidence type="ECO:0008006" key="3">
    <source>
        <dbReference type="Google" id="ProtNLM"/>
    </source>
</evidence>
<sequence length="367" mass="42202">PLRIVCPSRRLVADLTSRLPKWENRGWLGVADAQALRTLINLLRQRCAPTILAEAKGDKDLRLANDAVDMAKDLIRRDEPTHLAIAPNPTFNLSGAKLGALTQAVAYRGIRKARKAADRPRTRLTVENILTHLDRRGTLDVQEATLWRSLRSRDIHRKITDFLWKSIHGTHRIGSFWTHIPGYEERATCTICGVEETMEHILTRCRANGRKEVWALTRALWEKKGQSWRNLKIEDILSAGMGLYPCPNPTKRREPLARLWRTIVPEAAYLIWKLRCERTIGHADEDGWRHTKREITRRWYASVNRRLQLDLLAMNRRFGHLAKNRQTVRATWTGIIGDELGWQDDWTRVPWVLVGIDPGICAVVDPG</sequence>
<name>A0ABQ8KPG4_9APHY</name>
<dbReference type="RefSeq" id="XP_047781387.1">
    <property type="nucleotide sequence ID" value="XM_047920305.1"/>
</dbReference>
<accession>A0ABQ8KPG4</accession>
<protein>
    <recommendedName>
        <fullName evidence="3">Reverse transcriptase zinc-binding domain-containing protein</fullName>
    </recommendedName>
</protein>
<organism evidence="1 2">
    <name type="scientific">Rhodofomes roseus</name>
    <dbReference type="NCBI Taxonomy" id="34475"/>
    <lineage>
        <taxon>Eukaryota</taxon>
        <taxon>Fungi</taxon>
        <taxon>Dikarya</taxon>
        <taxon>Basidiomycota</taxon>
        <taxon>Agaricomycotina</taxon>
        <taxon>Agaricomycetes</taxon>
        <taxon>Polyporales</taxon>
        <taxon>Rhodofomes</taxon>
    </lineage>
</organism>